<feature type="non-terminal residue" evidence="2">
    <location>
        <position position="107"/>
    </location>
</feature>
<feature type="region of interest" description="Disordered" evidence="1">
    <location>
        <begin position="58"/>
        <end position="107"/>
    </location>
</feature>
<evidence type="ECO:0000313" key="2">
    <source>
        <dbReference type="EMBL" id="VEN34670.1"/>
    </source>
</evidence>
<evidence type="ECO:0000256" key="1">
    <source>
        <dbReference type="SAM" id="MobiDB-lite"/>
    </source>
</evidence>
<organism evidence="2 3">
    <name type="scientific">Callosobruchus maculatus</name>
    <name type="common">Southern cowpea weevil</name>
    <name type="synonym">Pulse bruchid</name>
    <dbReference type="NCBI Taxonomy" id="64391"/>
    <lineage>
        <taxon>Eukaryota</taxon>
        <taxon>Metazoa</taxon>
        <taxon>Ecdysozoa</taxon>
        <taxon>Arthropoda</taxon>
        <taxon>Hexapoda</taxon>
        <taxon>Insecta</taxon>
        <taxon>Pterygota</taxon>
        <taxon>Neoptera</taxon>
        <taxon>Endopterygota</taxon>
        <taxon>Coleoptera</taxon>
        <taxon>Polyphaga</taxon>
        <taxon>Cucujiformia</taxon>
        <taxon>Chrysomeloidea</taxon>
        <taxon>Chrysomelidae</taxon>
        <taxon>Bruchinae</taxon>
        <taxon>Bruchini</taxon>
        <taxon>Callosobruchus</taxon>
    </lineage>
</organism>
<name>A0A653BGF5_CALMS</name>
<reference evidence="2 3" key="1">
    <citation type="submission" date="2019-01" db="EMBL/GenBank/DDBJ databases">
        <authorList>
            <person name="Sayadi A."/>
        </authorList>
    </citation>
    <scope>NUCLEOTIDE SEQUENCE [LARGE SCALE GENOMIC DNA]</scope>
</reference>
<protein>
    <submittedName>
        <fullName evidence="2">Uncharacterized protein</fullName>
    </submittedName>
</protein>
<dbReference type="Proteomes" id="UP000410492">
    <property type="component" value="Unassembled WGS sequence"/>
</dbReference>
<gene>
    <name evidence="2" type="ORF">CALMAC_LOCUS795</name>
</gene>
<accession>A0A653BGF5</accession>
<keyword evidence="3" id="KW-1185">Reference proteome</keyword>
<dbReference type="EMBL" id="CAACVG010000904">
    <property type="protein sequence ID" value="VEN34670.1"/>
    <property type="molecule type" value="Genomic_DNA"/>
</dbReference>
<proteinExistence type="predicted"/>
<evidence type="ECO:0000313" key="3">
    <source>
        <dbReference type="Proteomes" id="UP000410492"/>
    </source>
</evidence>
<sequence length="107" mass="11605">MPRAHAAAPRLIISCKVSLLAALVILMATAGLLATSTATLTNTLRRYDYYTNGDHHFYHSKHTHSQQQQQPFGSNSRGSSRNEEPWAASVSSVRAGGVGAGKRRRDA</sequence>
<dbReference type="AlphaFoldDB" id="A0A653BGF5"/>